<feature type="compositionally biased region" description="Basic residues" evidence="1">
    <location>
        <begin position="21"/>
        <end position="54"/>
    </location>
</feature>
<proteinExistence type="predicted"/>
<sequence length="230" mass="25153">MCMIKVRPEIEEPAVVPARVIRHNSSARRNSTHGSRRSHTSIRNSRNRSSRSRSRSRDRETTTVIETIKMPPPPPATHSVDRTETTHTMIIQGGAAAAPPSDSHWGSSGSPRASVISTRSNRDVDYYVDSSASHAGGRSPRASGIRYVDGGPRGSTHRITDGAGSSRGELGYSGSQRGGGGERYGYNNFHGRRSGSVSYVNPRHSAVSQRSRETREKVVVVDEHGNERYY</sequence>
<dbReference type="STRING" id="1392247.A0A3N4KNA6"/>
<feature type="region of interest" description="Disordered" evidence="1">
    <location>
        <begin position="193"/>
        <end position="217"/>
    </location>
</feature>
<evidence type="ECO:0000256" key="1">
    <source>
        <dbReference type="SAM" id="MobiDB-lite"/>
    </source>
</evidence>
<keyword evidence="3" id="KW-1185">Reference proteome</keyword>
<dbReference type="AlphaFoldDB" id="A0A3N4KNA6"/>
<evidence type="ECO:0000313" key="3">
    <source>
        <dbReference type="Proteomes" id="UP000277580"/>
    </source>
</evidence>
<name>A0A3N4KNA6_9PEZI</name>
<feature type="region of interest" description="Disordered" evidence="1">
    <location>
        <begin position="21"/>
        <end position="82"/>
    </location>
</feature>
<dbReference type="OrthoDB" id="5396078at2759"/>
<protein>
    <submittedName>
        <fullName evidence="2">Uncharacterized protein</fullName>
    </submittedName>
</protein>
<dbReference type="InParanoid" id="A0A3N4KNA6"/>
<feature type="compositionally biased region" description="Polar residues" evidence="1">
    <location>
        <begin position="104"/>
        <end position="116"/>
    </location>
</feature>
<feature type="region of interest" description="Disordered" evidence="1">
    <location>
        <begin position="130"/>
        <end position="180"/>
    </location>
</feature>
<accession>A0A3N4KNA6</accession>
<dbReference type="Proteomes" id="UP000277580">
    <property type="component" value="Unassembled WGS sequence"/>
</dbReference>
<dbReference type="EMBL" id="ML119131">
    <property type="protein sequence ID" value="RPB12093.1"/>
    <property type="molecule type" value="Genomic_DNA"/>
</dbReference>
<evidence type="ECO:0000313" key="2">
    <source>
        <dbReference type="EMBL" id="RPB12093.1"/>
    </source>
</evidence>
<feature type="region of interest" description="Disordered" evidence="1">
    <location>
        <begin position="94"/>
        <end position="116"/>
    </location>
</feature>
<reference evidence="2 3" key="1">
    <citation type="journal article" date="2018" name="Nat. Ecol. Evol.">
        <title>Pezizomycetes genomes reveal the molecular basis of ectomycorrhizal truffle lifestyle.</title>
        <authorList>
            <person name="Murat C."/>
            <person name="Payen T."/>
            <person name="Noel B."/>
            <person name="Kuo A."/>
            <person name="Morin E."/>
            <person name="Chen J."/>
            <person name="Kohler A."/>
            <person name="Krizsan K."/>
            <person name="Balestrini R."/>
            <person name="Da Silva C."/>
            <person name="Montanini B."/>
            <person name="Hainaut M."/>
            <person name="Levati E."/>
            <person name="Barry K.W."/>
            <person name="Belfiori B."/>
            <person name="Cichocki N."/>
            <person name="Clum A."/>
            <person name="Dockter R.B."/>
            <person name="Fauchery L."/>
            <person name="Guy J."/>
            <person name="Iotti M."/>
            <person name="Le Tacon F."/>
            <person name="Lindquist E.A."/>
            <person name="Lipzen A."/>
            <person name="Malagnac F."/>
            <person name="Mello A."/>
            <person name="Molinier V."/>
            <person name="Miyauchi S."/>
            <person name="Poulain J."/>
            <person name="Riccioni C."/>
            <person name="Rubini A."/>
            <person name="Sitrit Y."/>
            <person name="Splivallo R."/>
            <person name="Traeger S."/>
            <person name="Wang M."/>
            <person name="Zifcakova L."/>
            <person name="Wipf D."/>
            <person name="Zambonelli A."/>
            <person name="Paolocci F."/>
            <person name="Nowrousian M."/>
            <person name="Ottonello S."/>
            <person name="Baldrian P."/>
            <person name="Spatafora J.W."/>
            <person name="Henrissat B."/>
            <person name="Nagy L.G."/>
            <person name="Aury J.M."/>
            <person name="Wincker P."/>
            <person name="Grigoriev I.V."/>
            <person name="Bonfante P."/>
            <person name="Martin F.M."/>
        </authorList>
    </citation>
    <scope>NUCLEOTIDE SEQUENCE [LARGE SCALE GENOMIC DNA]</scope>
    <source>
        <strain evidence="2 3">CCBAS932</strain>
    </source>
</reference>
<organism evidence="2 3">
    <name type="scientific">Morchella conica CCBAS932</name>
    <dbReference type="NCBI Taxonomy" id="1392247"/>
    <lineage>
        <taxon>Eukaryota</taxon>
        <taxon>Fungi</taxon>
        <taxon>Dikarya</taxon>
        <taxon>Ascomycota</taxon>
        <taxon>Pezizomycotina</taxon>
        <taxon>Pezizomycetes</taxon>
        <taxon>Pezizales</taxon>
        <taxon>Morchellaceae</taxon>
        <taxon>Morchella</taxon>
    </lineage>
</organism>
<gene>
    <name evidence="2" type="ORF">P167DRAFT_553716</name>
</gene>